<dbReference type="GeneTree" id="ENSGT00730000111659"/>
<organism evidence="2 3">
    <name type="scientific">Pongo abelii</name>
    <name type="common">Sumatran orangutan</name>
    <name type="synonym">Pongo pygmaeus abelii</name>
    <dbReference type="NCBI Taxonomy" id="9601"/>
    <lineage>
        <taxon>Eukaryota</taxon>
        <taxon>Metazoa</taxon>
        <taxon>Chordata</taxon>
        <taxon>Craniata</taxon>
        <taxon>Vertebrata</taxon>
        <taxon>Euteleostomi</taxon>
        <taxon>Mammalia</taxon>
        <taxon>Eutheria</taxon>
        <taxon>Euarchontoglires</taxon>
        <taxon>Primates</taxon>
        <taxon>Haplorrhini</taxon>
        <taxon>Catarrhini</taxon>
        <taxon>Hominidae</taxon>
        <taxon>Pongo</taxon>
    </lineage>
</organism>
<keyword evidence="3" id="KW-1185">Reference proteome</keyword>
<name>H2NJE8_PONAB</name>
<dbReference type="InParanoid" id="H2NJE8"/>
<feature type="compositionally biased region" description="Polar residues" evidence="1">
    <location>
        <begin position="72"/>
        <end position="98"/>
    </location>
</feature>
<feature type="compositionally biased region" description="Polar residues" evidence="1">
    <location>
        <begin position="10"/>
        <end position="21"/>
    </location>
</feature>
<reference evidence="2 3" key="1">
    <citation type="submission" date="2008-02" db="EMBL/GenBank/DDBJ databases">
        <title>A 6x draft sequence assembly of the Pongo pygmaeus abelii genome.</title>
        <authorList>
            <person name="Wilson R.K."/>
            <person name="Mardis E."/>
        </authorList>
    </citation>
    <scope>NUCLEOTIDE SEQUENCE [LARGE SCALE GENOMIC DNA]</scope>
</reference>
<feature type="region of interest" description="Disordered" evidence="1">
    <location>
        <begin position="1"/>
        <end position="24"/>
    </location>
</feature>
<dbReference type="Proteomes" id="UP000001595">
    <property type="component" value="Chromosome 13"/>
</dbReference>
<sequence>VSLAARNRGRLSSGTEGSSSCAAHPALAEQVQAAALGLDIEGGAHGRPAGADPSGPDPGFEDSPARPPGRQSCCSGSQAAQPSDAQHSITGAVPSSNADPRPGAFARSAGSAFPRQQPTPPHVTAPLPGLGAASGRGHVVVQRARASLPLAFSAALRPYRPLCPEILSNLMGTSEEGNLLSTVSPTVKALFGKTRVSPIFPFSPRSPFQPLIPRTPGSPWSPMGLASPLGPGFPIGPMGPGKPVGPKGPMLPLGPSGPVGPTSPLFPFCP</sequence>
<accession>H2NJE8</accession>
<reference evidence="2" key="3">
    <citation type="submission" date="2025-09" db="UniProtKB">
        <authorList>
            <consortium name="Ensembl"/>
        </authorList>
    </citation>
    <scope>IDENTIFICATION</scope>
</reference>
<accession>A0A2J8R2M5</accession>
<proteinExistence type="predicted"/>
<dbReference type="eggNOG" id="ENOG502TM0E">
    <property type="taxonomic scope" value="Eukaryota"/>
</dbReference>
<evidence type="ECO:0000313" key="3">
    <source>
        <dbReference type="Proteomes" id="UP000001595"/>
    </source>
</evidence>
<protein>
    <submittedName>
        <fullName evidence="2">Uncharacterized protein</fullName>
    </submittedName>
</protein>
<evidence type="ECO:0000313" key="2">
    <source>
        <dbReference type="Ensembl" id="ENSPPYP00000005938.2"/>
    </source>
</evidence>
<dbReference type="HOGENOM" id="CLU_2312647_0_0_1"/>
<dbReference type="AlphaFoldDB" id="H2NJE8"/>
<reference evidence="2" key="2">
    <citation type="submission" date="2025-08" db="UniProtKB">
        <authorList>
            <consortium name="Ensembl"/>
        </authorList>
    </citation>
    <scope>IDENTIFICATION</scope>
</reference>
<dbReference type="Ensembl" id="ENSPPYT00000006172.2">
    <property type="protein sequence ID" value="ENSPPYP00000005938.2"/>
    <property type="gene ID" value="ENSPPYG00000031068.1"/>
</dbReference>
<evidence type="ECO:0000256" key="1">
    <source>
        <dbReference type="SAM" id="MobiDB-lite"/>
    </source>
</evidence>
<feature type="region of interest" description="Disordered" evidence="1">
    <location>
        <begin position="38"/>
        <end position="130"/>
    </location>
</feature>
<feature type="compositionally biased region" description="Low complexity" evidence="1">
    <location>
        <begin position="46"/>
        <end position="58"/>
    </location>
</feature>